<dbReference type="AlphaFoldDB" id="A0A2Z6TUE7"/>
<dbReference type="RefSeq" id="WP_117118669.1">
    <property type="nucleotide sequence ID" value="NZ_BFBY01000011.1"/>
</dbReference>
<accession>A0A2Z6TUE7</accession>
<dbReference type="EMBL" id="BFBY01000011">
    <property type="protein sequence ID" value="GBG05339.1"/>
    <property type="molecule type" value="Genomic_DNA"/>
</dbReference>
<dbReference type="Proteomes" id="UP000257317">
    <property type="component" value="Unassembled WGS sequence"/>
</dbReference>
<comment type="caution">
    <text evidence="2">The sequence shown here is derived from an EMBL/GenBank/DDBJ whole genome shotgun (WGS) entry which is preliminary data.</text>
</comment>
<sequence>MTDNKRLITFDGTVNFRDIGGYRGLNGKKTKWHKIYRSDSLSSLSDNDQKRLTQMEVTVDCDLRSSHEQAIAPDKLWPGVKVLDCHVYAENPQGDLIEEDHPLYKFLHRIPKMKGYLGQIYQNVLLSKEGQAAFKKVFQQLLTLPENQALVYHCSAGKDRTGMITALILTGLGVDDETIAQDYLLTNQLYPFGLRKKIPSDSEMINLVNQMNVTAGEGRAIKGITTTLREGFGGFETYFTKILGFTKQDLEKFRKLYLA</sequence>
<name>A0A2Z6TUE7_9LACO</name>
<dbReference type="InterPro" id="IPR000387">
    <property type="entry name" value="Tyr_Pase_dom"/>
</dbReference>
<dbReference type="GO" id="GO:0004721">
    <property type="term" value="F:phosphoprotein phosphatase activity"/>
    <property type="evidence" value="ECO:0007669"/>
    <property type="project" value="InterPro"/>
</dbReference>
<evidence type="ECO:0000259" key="1">
    <source>
        <dbReference type="PROSITE" id="PS50056"/>
    </source>
</evidence>
<dbReference type="OrthoDB" id="1188001at2"/>
<gene>
    <name evidence="2" type="ORF">LrDSM24759_12530</name>
</gene>
<dbReference type="InterPro" id="IPR026893">
    <property type="entry name" value="Tyr/Ser_Pase_IphP-type"/>
</dbReference>
<keyword evidence="3" id="KW-1185">Reference proteome</keyword>
<evidence type="ECO:0000313" key="2">
    <source>
        <dbReference type="EMBL" id="GBG05339.1"/>
    </source>
</evidence>
<dbReference type="SUPFAM" id="SSF52799">
    <property type="entry name" value="(Phosphotyrosine protein) phosphatases II"/>
    <property type="match status" value="1"/>
</dbReference>
<protein>
    <submittedName>
        <fullName evidence="2">Protein-tyrosine phosphatase</fullName>
    </submittedName>
</protein>
<proteinExistence type="predicted"/>
<dbReference type="Gene3D" id="3.90.190.10">
    <property type="entry name" value="Protein tyrosine phosphatase superfamily"/>
    <property type="match status" value="1"/>
</dbReference>
<evidence type="ECO:0000313" key="3">
    <source>
        <dbReference type="Proteomes" id="UP000257317"/>
    </source>
</evidence>
<reference evidence="3" key="1">
    <citation type="submission" date="2018-03" db="EMBL/GenBank/DDBJ databases">
        <title>New taxa in the Lactobacillus gasseri group.</title>
        <authorList>
            <person name="Tanizawa Y."/>
            <person name="Tohno M."/>
            <person name="Endo A."/>
            <person name="Arita M."/>
        </authorList>
    </citation>
    <scope>NUCLEOTIDE SEQUENCE [LARGE SCALE GENOMIC DNA]</scope>
    <source>
        <strain evidence="3">DSM 24759</strain>
    </source>
</reference>
<dbReference type="PROSITE" id="PS50056">
    <property type="entry name" value="TYR_PHOSPHATASE_2"/>
    <property type="match status" value="1"/>
</dbReference>
<organism evidence="2 3">
    <name type="scientific">Lactobacillus rodentium</name>
    <dbReference type="NCBI Taxonomy" id="947835"/>
    <lineage>
        <taxon>Bacteria</taxon>
        <taxon>Bacillati</taxon>
        <taxon>Bacillota</taxon>
        <taxon>Bacilli</taxon>
        <taxon>Lactobacillales</taxon>
        <taxon>Lactobacillaceae</taxon>
        <taxon>Lactobacillus</taxon>
    </lineage>
</organism>
<dbReference type="InterPro" id="IPR029021">
    <property type="entry name" value="Prot-tyrosine_phosphatase-like"/>
</dbReference>
<feature type="domain" description="Tyrosine specific protein phosphatases" evidence="1">
    <location>
        <begin position="132"/>
        <end position="175"/>
    </location>
</feature>
<dbReference type="Pfam" id="PF13350">
    <property type="entry name" value="Y_phosphatase3"/>
    <property type="match status" value="1"/>
</dbReference>